<gene>
    <name evidence="2" type="ORF">GCM10009750_15400</name>
</gene>
<sequence>MRSPARVIGIIVGSLAILGLLLYAPAMLLGPLPAVTVRADPDAPVVPGAAALALPEQGANAMVLTGADGASTPLATSGVTEAVPMGSAAKLVTLLVTLESLPLPAVGDGEGPMIKIGPDDYTNYLKYVAEDTRTLQVSPGDSWSQRDVVRAILLTSSNNHADTLARWAFGGVQAYADAANDWLAEQGFTSTHVDDATGLSGENVSTASEVAALAALALADPSISAMLADPDQAPIGAHAAPDLVDRSGDDGIREITRGYTDEAGLSSVFTIEVPGADADADASRWVVGAMLTMPDYETLDPAITAAVESAAAASAPVTVITEGAAYASVESAWGETSKVIATVSRADAPWGAEFGRAEIDVEPFSTSSDARDVGRVTVTTGDDEVSSPLRLTESISDPGPIWRLTHPFPVVGAFLEAQAE</sequence>
<evidence type="ECO:0000313" key="2">
    <source>
        <dbReference type="EMBL" id="GAA1832239.1"/>
    </source>
</evidence>
<dbReference type="RefSeq" id="WP_157427772.1">
    <property type="nucleotide sequence ID" value="NZ_BAAANK010000004.1"/>
</dbReference>
<name>A0ABN2MNE8_9MICO</name>
<dbReference type="EMBL" id="BAAANK010000004">
    <property type="protein sequence ID" value="GAA1832239.1"/>
    <property type="molecule type" value="Genomic_DNA"/>
</dbReference>
<reference evidence="2 3" key="1">
    <citation type="journal article" date="2019" name="Int. J. Syst. Evol. Microbiol.">
        <title>The Global Catalogue of Microorganisms (GCM) 10K type strain sequencing project: providing services to taxonomists for standard genome sequencing and annotation.</title>
        <authorList>
            <consortium name="The Broad Institute Genomics Platform"/>
            <consortium name="The Broad Institute Genome Sequencing Center for Infectious Disease"/>
            <person name="Wu L."/>
            <person name="Ma J."/>
        </authorList>
    </citation>
    <scope>NUCLEOTIDE SEQUENCE [LARGE SCALE GENOMIC DNA]</scope>
    <source>
        <strain evidence="2 3">JCM 14323</strain>
    </source>
</reference>
<protein>
    <recommendedName>
        <fullName evidence="1">Peptidase S11 D-alanyl-D-alanine carboxypeptidase A N-terminal domain-containing protein</fullName>
    </recommendedName>
</protein>
<dbReference type="Gene3D" id="3.40.710.10">
    <property type="entry name" value="DD-peptidase/beta-lactamase superfamily"/>
    <property type="match status" value="1"/>
</dbReference>
<accession>A0ABN2MNE8</accession>
<evidence type="ECO:0000259" key="1">
    <source>
        <dbReference type="Pfam" id="PF00768"/>
    </source>
</evidence>
<dbReference type="Proteomes" id="UP001501746">
    <property type="component" value="Unassembled WGS sequence"/>
</dbReference>
<feature type="domain" description="Peptidase S11 D-alanyl-D-alanine carboxypeptidase A N-terminal" evidence="1">
    <location>
        <begin position="74"/>
        <end position="220"/>
    </location>
</feature>
<dbReference type="InterPro" id="IPR001967">
    <property type="entry name" value="Peptidase_S11_N"/>
</dbReference>
<dbReference type="InterPro" id="IPR012338">
    <property type="entry name" value="Beta-lactam/transpept-like"/>
</dbReference>
<evidence type="ECO:0000313" key="3">
    <source>
        <dbReference type="Proteomes" id="UP001501746"/>
    </source>
</evidence>
<dbReference type="Pfam" id="PF00768">
    <property type="entry name" value="Peptidase_S11"/>
    <property type="match status" value="1"/>
</dbReference>
<keyword evidence="3" id="KW-1185">Reference proteome</keyword>
<proteinExistence type="predicted"/>
<dbReference type="SUPFAM" id="SSF56601">
    <property type="entry name" value="beta-lactamase/transpeptidase-like"/>
    <property type="match status" value="1"/>
</dbReference>
<organism evidence="2 3">
    <name type="scientific">Agromyces salentinus</name>
    <dbReference type="NCBI Taxonomy" id="269421"/>
    <lineage>
        <taxon>Bacteria</taxon>
        <taxon>Bacillati</taxon>
        <taxon>Actinomycetota</taxon>
        <taxon>Actinomycetes</taxon>
        <taxon>Micrococcales</taxon>
        <taxon>Microbacteriaceae</taxon>
        <taxon>Agromyces</taxon>
    </lineage>
</organism>
<comment type="caution">
    <text evidence="2">The sequence shown here is derived from an EMBL/GenBank/DDBJ whole genome shotgun (WGS) entry which is preliminary data.</text>
</comment>